<dbReference type="EMBL" id="CAFBPJ010000119">
    <property type="protein sequence ID" value="CAB5022469.1"/>
    <property type="molecule type" value="Genomic_DNA"/>
</dbReference>
<organism evidence="1">
    <name type="scientific">freshwater metagenome</name>
    <dbReference type="NCBI Taxonomy" id="449393"/>
    <lineage>
        <taxon>unclassified sequences</taxon>
        <taxon>metagenomes</taxon>
        <taxon>ecological metagenomes</taxon>
    </lineage>
</organism>
<name>A0A6J7R0V1_9ZZZZ</name>
<gene>
    <name evidence="1" type="ORF">UFOPK4092_01021</name>
</gene>
<protein>
    <submittedName>
        <fullName evidence="1">Unannotated protein</fullName>
    </submittedName>
</protein>
<proteinExistence type="predicted"/>
<sequence length="41" mass="4488">MFPKRLGRPDEVAKLVAAIIDNAYLNGEVILLDAAVRLPPK</sequence>
<evidence type="ECO:0000313" key="1">
    <source>
        <dbReference type="EMBL" id="CAB5022469.1"/>
    </source>
</evidence>
<reference evidence="1" key="1">
    <citation type="submission" date="2020-05" db="EMBL/GenBank/DDBJ databases">
        <authorList>
            <person name="Chiriac C."/>
            <person name="Salcher M."/>
            <person name="Ghai R."/>
            <person name="Kavagutti S V."/>
        </authorList>
    </citation>
    <scope>NUCLEOTIDE SEQUENCE</scope>
</reference>
<dbReference type="AlphaFoldDB" id="A0A6J7R0V1"/>
<accession>A0A6J7R0V1</accession>